<evidence type="ECO:0000313" key="1">
    <source>
        <dbReference type="EMBL" id="CAB5031981.1"/>
    </source>
</evidence>
<organism evidence="1">
    <name type="scientific">freshwater metagenome</name>
    <dbReference type="NCBI Taxonomy" id="449393"/>
    <lineage>
        <taxon>unclassified sequences</taxon>
        <taxon>metagenomes</taxon>
        <taxon>ecological metagenomes</taxon>
    </lineage>
</organism>
<reference evidence="1" key="1">
    <citation type="submission" date="2020-05" db="EMBL/GenBank/DDBJ databases">
        <authorList>
            <person name="Chiriac C."/>
            <person name="Salcher M."/>
            <person name="Ghai R."/>
            <person name="Kavagutti S V."/>
        </authorList>
    </citation>
    <scope>NUCLEOTIDE SEQUENCE</scope>
</reference>
<protein>
    <submittedName>
        <fullName evidence="1">Unannotated protein</fullName>
    </submittedName>
</protein>
<name>A0A6J7RSY4_9ZZZZ</name>
<gene>
    <name evidence="1" type="ORF">UFOPK4098_01643</name>
</gene>
<dbReference type="EMBL" id="CAFBPN010000170">
    <property type="protein sequence ID" value="CAB5031981.1"/>
    <property type="molecule type" value="Genomic_DNA"/>
</dbReference>
<dbReference type="AlphaFoldDB" id="A0A6J7RSY4"/>
<sequence>MVCCSRHRPNAELQRVAKCLRWRWRLCELQQRQHLSCTIQHCCRCKIGNEYLAHTTRLRRSSYYLQTARLALCSPALLGRTLPHCFRCRWQPTCSARPTASGFIARTCRLQTARSRPERCSNRTHSATCSYTRVGRCGTRPWRRSADLPPRSERDASVGRFMLVRTALPRPHQHRIIRQQRS</sequence>
<proteinExistence type="predicted"/>
<accession>A0A6J7RSY4</accession>